<gene>
    <name evidence="2" type="ORF">GCM10007914_25290</name>
</gene>
<keyword evidence="3" id="KW-1185">Reference proteome</keyword>
<protein>
    <recommendedName>
        <fullName evidence="1">PpiC domain-containing protein</fullName>
    </recommendedName>
</protein>
<dbReference type="GO" id="GO:0003755">
    <property type="term" value="F:peptidyl-prolyl cis-trans isomerase activity"/>
    <property type="evidence" value="ECO:0007669"/>
    <property type="project" value="InterPro"/>
</dbReference>
<dbReference type="GeneID" id="99693756"/>
<evidence type="ECO:0000259" key="1">
    <source>
        <dbReference type="Pfam" id="PF13145"/>
    </source>
</evidence>
<organism evidence="2 3">
    <name type="scientific">Pseudoalteromonas tetraodonis GFC</name>
    <dbReference type="NCBI Taxonomy" id="1315271"/>
    <lineage>
        <taxon>Bacteria</taxon>
        <taxon>Pseudomonadati</taxon>
        <taxon>Pseudomonadota</taxon>
        <taxon>Gammaproteobacteria</taxon>
        <taxon>Alteromonadales</taxon>
        <taxon>Pseudoalteromonadaceae</taxon>
        <taxon>Pseudoalteromonas</taxon>
    </lineage>
</organism>
<dbReference type="Pfam" id="PF13145">
    <property type="entry name" value="Rotamase_2"/>
    <property type="match status" value="1"/>
</dbReference>
<accession>A0AA37W5U7</accession>
<sequence>MKKMAILVITLLGVFYHSLVMASFTQYNSDEINFMHRAYLKHNPDITINEVRTRLYENQFLLQQAALKTPAIIKRQSAVGFSTQYHVERYLKNLLDSQLAISAQSSPIKLEIYDNQWLKHTLGPYPKNGQYVQSAIKKMQQFDLTPLLYNAINLYEFVDSLSMQVRFKLHKGDSELFKSELIKKRQFNIAFSKAKPILAKQNIDIEHLYEIAQGDILRSSIQSWLGINTMMHMQSPVLEKLEKQVNKSEIKAFYQANKSQFKFLSHVKAHGAQFANRANALGFRTLAGNKTLKQALVISGKQDIYAQYNSELNRKNKSSWVVQLAFTTKENTISPVIRTPSGEWVVIHSYEHQFEYFSPEDETVRYQATKAIAKQKAVQQYEDTWLKWQNKTGVIL</sequence>
<name>A0AA37W5U7_9GAMM</name>
<dbReference type="RefSeq" id="WP_016899450.1">
    <property type="nucleotide sequence ID" value="NZ_BJXY01000021.1"/>
</dbReference>
<feature type="domain" description="PpiC" evidence="1">
    <location>
        <begin position="247"/>
        <end position="348"/>
    </location>
</feature>
<dbReference type="Proteomes" id="UP001161408">
    <property type="component" value="Unassembled WGS sequence"/>
</dbReference>
<dbReference type="InterPro" id="IPR000297">
    <property type="entry name" value="PPIase_PpiC"/>
</dbReference>
<evidence type="ECO:0000313" key="2">
    <source>
        <dbReference type="EMBL" id="GLQ03648.1"/>
    </source>
</evidence>
<proteinExistence type="predicted"/>
<reference evidence="2" key="1">
    <citation type="journal article" date="2014" name="Int. J. Syst. Evol. Microbiol.">
        <title>Complete genome sequence of Corynebacterium casei LMG S-19264T (=DSM 44701T), isolated from a smear-ripened cheese.</title>
        <authorList>
            <consortium name="US DOE Joint Genome Institute (JGI-PGF)"/>
            <person name="Walter F."/>
            <person name="Albersmeier A."/>
            <person name="Kalinowski J."/>
            <person name="Ruckert C."/>
        </authorList>
    </citation>
    <scope>NUCLEOTIDE SEQUENCE</scope>
    <source>
        <strain evidence="2">NBRC 103034</strain>
    </source>
</reference>
<comment type="caution">
    <text evidence="2">The sequence shown here is derived from an EMBL/GenBank/DDBJ whole genome shotgun (WGS) entry which is preliminary data.</text>
</comment>
<dbReference type="AlphaFoldDB" id="A0AA37W5U7"/>
<evidence type="ECO:0000313" key="3">
    <source>
        <dbReference type="Proteomes" id="UP001161408"/>
    </source>
</evidence>
<reference evidence="2" key="2">
    <citation type="submission" date="2023-01" db="EMBL/GenBank/DDBJ databases">
        <title>Draft genome sequence of Pseudoalteromonas tetraodonis strain NBRC 103034.</title>
        <authorList>
            <person name="Sun Q."/>
            <person name="Mori K."/>
        </authorList>
    </citation>
    <scope>NUCLEOTIDE SEQUENCE</scope>
    <source>
        <strain evidence="2">NBRC 103034</strain>
    </source>
</reference>
<dbReference type="EMBL" id="BSNE01000014">
    <property type="protein sequence ID" value="GLQ03648.1"/>
    <property type="molecule type" value="Genomic_DNA"/>
</dbReference>